<dbReference type="AlphaFoldDB" id="A0A4U6TY28"/>
<name>A0A4U6TY28_SETVI</name>
<gene>
    <name evidence="1" type="ORF">SEVIR_8G258300v2</name>
</gene>
<accession>A0A4U6TY28</accession>
<organism evidence="1 2">
    <name type="scientific">Setaria viridis</name>
    <name type="common">Green bristlegrass</name>
    <name type="synonym">Setaria italica subsp. viridis</name>
    <dbReference type="NCBI Taxonomy" id="4556"/>
    <lineage>
        <taxon>Eukaryota</taxon>
        <taxon>Viridiplantae</taxon>
        <taxon>Streptophyta</taxon>
        <taxon>Embryophyta</taxon>
        <taxon>Tracheophyta</taxon>
        <taxon>Spermatophyta</taxon>
        <taxon>Magnoliopsida</taxon>
        <taxon>Liliopsida</taxon>
        <taxon>Poales</taxon>
        <taxon>Poaceae</taxon>
        <taxon>PACMAD clade</taxon>
        <taxon>Panicoideae</taxon>
        <taxon>Panicodae</taxon>
        <taxon>Paniceae</taxon>
        <taxon>Cenchrinae</taxon>
        <taxon>Setaria</taxon>
    </lineage>
</organism>
<evidence type="ECO:0000313" key="2">
    <source>
        <dbReference type="Proteomes" id="UP000298652"/>
    </source>
</evidence>
<reference evidence="1" key="1">
    <citation type="submission" date="2019-03" db="EMBL/GenBank/DDBJ databases">
        <title>WGS assembly of Setaria viridis.</title>
        <authorList>
            <person name="Huang P."/>
            <person name="Jenkins J."/>
            <person name="Grimwood J."/>
            <person name="Barry K."/>
            <person name="Healey A."/>
            <person name="Mamidi S."/>
            <person name="Sreedasyam A."/>
            <person name="Shu S."/>
            <person name="Feldman M."/>
            <person name="Wu J."/>
            <person name="Yu Y."/>
            <person name="Chen C."/>
            <person name="Johnson J."/>
            <person name="Rokhsar D."/>
            <person name="Baxter I."/>
            <person name="Schmutz J."/>
            <person name="Brutnell T."/>
            <person name="Kellogg E."/>
        </authorList>
    </citation>
    <scope>NUCLEOTIDE SEQUENCE [LARGE SCALE GENOMIC DNA]</scope>
</reference>
<dbReference type="Proteomes" id="UP000298652">
    <property type="component" value="Chromosome 8"/>
</dbReference>
<dbReference type="EMBL" id="CM016559">
    <property type="protein sequence ID" value="TKW02717.1"/>
    <property type="molecule type" value="Genomic_DNA"/>
</dbReference>
<sequence>MRCTGNLGALSVLWLYREQNCKKGKDLYSMENYYWIIGYSQGEYFIVSGGGIGTIHVKFLHRSCTIEELNQK</sequence>
<keyword evidence="2" id="KW-1185">Reference proteome</keyword>
<dbReference type="Gramene" id="TKW02717">
    <property type="protein sequence ID" value="TKW02717"/>
    <property type="gene ID" value="SEVIR_8G258300v2"/>
</dbReference>
<evidence type="ECO:0000313" key="1">
    <source>
        <dbReference type="EMBL" id="TKW02717.1"/>
    </source>
</evidence>
<proteinExistence type="predicted"/>
<protein>
    <submittedName>
        <fullName evidence="1">Uncharacterized protein</fullName>
    </submittedName>
</protein>